<reference evidence="4" key="1">
    <citation type="submission" date="2016-04" db="EMBL/GenBank/DDBJ databases">
        <authorList>
            <person name="Nguyen H.D."/>
            <person name="Kesanakurti P."/>
            <person name="Cullis J."/>
            <person name="Levesque C.A."/>
            <person name="Hambleton S."/>
        </authorList>
    </citation>
    <scope>NUCLEOTIDE SEQUENCE</scope>
    <source>
        <strain evidence="4">DAOMC 238032</strain>
    </source>
</reference>
<accession>A0A177VB64</accession>
<feature type="compositionally biased region" description="Basic and acidic residues" evidence="1">
    <location>
        <begin position="30"/>
        <end position="55"/>
    </location>
</feature>
<dbReference type="Proteomes" id="UP000077671">
    <property type="component" value="Unassembled WGS sequence"/>
</dbReference>
<comment type="caution">
    <text evidence="4">The sequence shown here is derived from an EMBL/GenBank/DDBJ whole genome shotgun (WGS) entry which is preliminary data.</text>
</comment>
<evidence type="ECO:0000313" key="5">
    <source>
        <dbReference type="Proteomes" id="UP000077671"/>
    </source>
</evidence>
<feature type="compositionally biased region" description="Low complexity" evidence="1">
    <location>
        <begin position="103"/>
        <end position="121"/>
    </location>
</feature>
<reference evidence="4" key="2">
    <citation type="journal article" date="2019" name="IMA Fungus">
        <title>Genome sequencing and comparison of five Tilletia species to identify candidate genes for the detection of regulated species infecting wheat.</title>
        <authorList>
            <person name="Nguyen H.D.T."/>
            <person name="Sultana T."/>
            <person name="Kesanakurti P."/>
            <person name="Hambleton S."/>
        </authorList>
    </citation>
    <scope>NUCLEOTIDE SEQUENCE</scope>
    <source>
        <strain evidence="4">DAOMC 238032</strain>
    </source>
</reference>
<name>A0A177VB64_9BASI</name>
<keyword evidence="6" id="KW-1185">Reference proteome</keyword>
<feature type="chain" id="PRO_5043556794" evidence="2">
    <location>
        <begin position="19"/>
        <end position="121"/>
    </location>
</feature>
<dbReference type="EMBL" id="CAJHJG010005922">
    <property type="protein sequence ID" value="CAD6953593.1"/>
    <property type="molecule type" value="Genomic_DNA"/>
</dbReference>
<evidence type="ECO:0000256" key="1">
    <source>
        <dbReference type="SAM" id="MobiDB-lite"/>
    </source>
</evidence>
<sequence length="121" mass="13659">MKLSTVVAVALTVAVVDGVSDAVKKKKAKAQREKEREREREHRVREREREREYEYQRAQQAAQRRRRASGSAASGTGGMPYYDQAVVQRRSTGTSTQHRPRSGDSTSSGDSYRSSSGQERR</sequence>
<dbReference type="Proteomes" id="UP000836402">
    <property type="component" value="Unassembled WGS sequence"/>
</dbReference>
<protein>
    <submittedName>
        <fullName evidence="4">Uncharacterized protein</fullName>
    </submittedName>
</protein>
<feature type="signal peptide" evidence="2">
    <location>
        <begin position="1"/>
        <end position="18"/>
    </location>
</feature>
<reference evidence="3" key="3">
    <citation type="submission" date="2020-10" db="EMBL/GenBank/DDBJ databases">
        <authorList>
            <person name="Sedaghatjoo S."/>
        </authorList>
    </citation>
    <scope>NUCLEOTIDE SEQUENCE</scope>
    <source>
        <strain evidence="3">AZH3</strain>
    </source>
</reference>
<evidence type="ECO:0000256" key="2">
    <source>
        <dbReference type="SAM" id="SignalP"/>
    </source>
</evidence>
<evidence type="ECO:0000313" key="6">
    <source>
        <dbReference type="Proteomes" id="UP000836402"/>
    </source>
</evidence>
<evidence type="ECO:0000313" key="4">
    <source>
        <dbReference type="EMBL" id="KAE8259843.1"/>
    </source>
</evidence>
<keyword evidence="2" id="KW-0732">Signal</keyword>
<organism evidence="4 5">
    <name type="scientific">Tilletia caries</name>
    <name type="common">wheat bunt fungus</name>
    <dbReference type="NCBI Taxonomy" id="13290"/>
    <lineage>
        <taxon>Eukaryota</taxon>
        <taxon>Fungi</taxon>
        <taxon>Dikarya</taxon>
        <taxon>Basidiomycota</taxon>
        <taxon>Ustilaginomycotina</taxon>
        <taxon>Exobasidiomycetes</taxon>
        <taxon>Tilletiales</taxon>
        <taxon>Tilletiaceae</taxon>
        <taxon>Tilletia</taxon>
    </lineage>
</organism>
<dbReference type="AlphaFoldDB" id="A0A177VB64"/>
<proteinExistence type="predicted"/>
<feature type="region of interest" description="Disordered" evidence="1">
    <location>
        <begin position="21"/>
        <end position="121"/>
    </location>
</feature>
<dbReference type="EMBL" id="LWDD02000499">
    <property type="protein sequence ID" value="KAE8259843.1"/>
    <property type="molecule type" value="Genomic_DNA"/>
</dbReference>
<evidence type="ECO:0000313" key="3">
    <source>
        <dbReference type="EMBL" id="CAD6953593.1"/>
    </source>
</evidence>
<gene>
    <name evidence="4" type="ORF">A4X03_0g3972</name>
    <name evidence="3" type="ORF">JKIAZH3_G3899</name>
</gene>